<accession>A0AC34G915</accession>
<name>A0AC34G915_9BILA</name>
<reference evidence="2" key="1">
    <citation type="submission" date="2022-11" db="UniProtKB">
        <authorList>
            <consortium name="WormBaseParasite"/>
        </authorList>
    </citation>
    <scope>IDENTIFICATION</scope>
</reference>
<protein>
    <submittedName>
        <fullName evidence="2">Uncharacterized protein</fullName>
    </submittedName>
</protein>
<dbReference type="WBParaSite" id="ES5_v2.g26235.t1">
    <property type="protein sequence ID" value="ES5_v2.g26235.t1"/>
    <property type="gene ID" value="ES5_v2.g26235"/>
</dbReference>
<proteinExistence type="predicted"/>
<evidence type="ECO:0000313" key="1">
    <source>
        <dbReference type="Proteomes" id="UP000887579"/>
    </source>
</evidence>
<evidence type="ECO:0000313" key="2">
    <source>
        <dbReference type="WBParaSite" id="ES5_v2.g26235.t1"/>
    </source>
</evidence>
<sequence length="169" mass="18650">VSHRKPAFQQYKDDLTKDEDEAYKLGMNLSTLKRKKKRQQHGSSVDDEESKKTQYPLSQVSGMSSYTKPPPILVTKTATAIIAPPAMTNSKLLRGDTTALDEARFQRAEKELQDRVEAQQKLQQQQQQVKNPAGSGGDGGANVQLANNNPYGSLSVPIGPPDIFPDKKK</sequence>
<dbReference type="Proteomes" id="UP000887579">
    <property type="component" value="Unplaced"/>
</dbReference>
<organism evidence="1 2">
    <name type="scientific">Panagrolaimus sp. ES5</name>
    <dbReference type="NCBI Taxonomy" id="591445"/>
    <lineage>
        <taxon>Eukaryota</taxon>
        <taxon>Metazoa</taxon>
        <taxon>Ecdysozoa</taxon>
        <taxon>Nematoda</taxon>
        <taxon>Chromadorea</taxon>
        <taxon>Rhabditida</taxon>
        <taxon>Tylenchina</taxon>
        <taxon>Panagrolaimomorpha</taxon>
        <taxon>Panagrolaimoidea</taxon>
        <taxon>Panagrolaimidae</taxon>
        <taxon>Panagrolaimus</taxon>
    </lineage>
</organism>